<evidence type="ECO:0008006" key="4">
    <source>
        <dbReference type="Google" id="ProtNLM"/>
    </source>
</evidence>
<sequence>MKKEKINFSVFCLSAITALGIFTACSANSSSDAQSSSSVSSSVSNSVSDTSIISDAETIAAKHMPAAGDYLNATDGEFTCITISPYDDTHFKFKISKAVLQNRDGQNFYADETFCGEQLASFENAEDTTAVYKNELYDISFDCSDYGRIHLSGLDEATTLGSSFGNSEILHIN</sequence>
<dbReference type="Proteomes" id="UP001199915">
    <property type="component" value="Unassembled WGS sequence"/>
</dbReference>
<evidence type="ECO:0000256" key="1">
    <source>
        <dbReference type="SAM" id="SignalP"/>
    </source>
</evidence>
<feature type="signal peptide" evidence="1">
    <location>
        <begin position="1"/>
        <end position="27"/>
    </location>
</feature>
<proteinExistence type="predicted"/>
<accession>A0AAE3F180</accession>
<feature type="chain" id="PRO_5042166289" description="Lipoprotein" evidence="1">
    <location>
        <begin position="28"/>
        <end position="173"/>
    </location>
</feature>
<name>A0AAE3F180_9FIRM</name>
<dbReference type="PROSITE" id="PS51257">
    <property type="entry name" value="PROKAR_LIPOPROTEIN"/>
    <property type="match status" value="1"/>
</dbReference>
<dbReference type="AlphaFoldDB" id="A0AAE3F180"/>
<keyword evidence="1" id="KW-0732">Signal</keyword>
<dbReference type="EMBL" id="JAKNFS010000007">
    <property type="protein sequence ID" value="MCG4765165.1"/>
    <property type="molecule type" value="Genomic_DNA"/>
</dbReference>
<comment type="caution">
    <text evidence="2">The sequence shown here is derived from an EMBL/GenBank/DDBJ whole genome shotgun (WGS) entry which is preliminary data.</text>
</comment>
<gene>
    <name evidence="2" type="ORF">L0N21_06520</name>
</gene>
<evidence type="ECO:0000313" key="2">
    <source>
        <dbReference type="EMBL" id="MCG4765165.1"/>
    </source>
</evidence>
<reference evidence="2" key="1">
    <citation type="submission" date="2022-01" db="EMBL/GenBank/DDBJ databases">
        <title>Collection of gut derived symbiotic bacterial strains cultured from healthy donors.</title>
        <authorList>
            <person name="Lin H."/>
            <person name="Kohout C."/>
            <person name="Waligurski E."/>
            <person name="Pamer E.G."/>
        </authorList>
    </citation>
    <scope>NUCLEOTIDE SEQUENCE</scope>
    <source>
        <strain evidence="2">DFI.5.49</strain>
    </source>
</reference>
<dbReference type="RefSeq" id="WP_238033022.1">
    <property type="nucleotide sequence ID" value="NZ_JAKNFS010000007.1"/>
</dbReference>
<organism evidence="2 3">
    <name type="scientific">Fusicatenibacter saccharivorans</name>
    <dbReference type="NCBI Taxonomy" id="1150298"/>
    <lineage>
        <taxon>Bacteria</taxon>
        <taxon>Bacillati</taxon>
        <taxon>Bacillota</taxon>
        <taxon>Clostridia</taxon>
        <taxon>Lachnospirales</taxon>
        <taxon>Lachnospiraceae</taxon>
        <taxon>Fusicatenibacter</taxon>
    </lineage>
</organism>
<protein>
    <recommendedName>
        <fullName evidence="4">Lipoprotein</fullName>
    </recommendedName>
</protein>
<evidence type="ECO:0000313" key="3">
    <source>
        <dbReference type="Proteomes" id="UP001199915"/>
    </source>
</evidence>